<gene>
    <name evidence="1" type="ORF">PVAND_007799</name>
</gene>
<comment type="caution">
    <text evidence="1">The sequence shown here is derived from an EMBL/GenBank/DDBJ whole genome shotgun (WGS) entry which is preliminary data.</text>
</comment>
<dbReference type="Gene3D" id="3.90.550.10">
    <property type="entry name" value="Spore Coat Polysaccharide Biosynthesis Protein SpsA, Chain A"/>
    <property type="match status" value="1"/>
</dbReference>
<evidence type="ECO:0000313" key="1">
    <source>
        <dbReference type="EMBL" id="KAG5678097.1"/>
    </source>
</evidence>
<keyword evidence="2" id="KW-1185">Reference proteome</keyword>
<evidence type="ECO:0000313" key="2">
    <source>
        <dbReference type="Proteomes" id="UP001107558"/>
    </source>
</evidence>
<sequence length="92" mass="10668">MKKNLKKFYDTNYADYEKVQVNLTEKISWENKTQIESDSKRIGPGEQGKPFVLTDPTEIAENKKYIEKEGFSILASDKISLNRALPDMRPQK</sequence>
<dbReference type="AlphaFoldDB" id="A0A9J6C7Q3"/>
<proteinExistence type="predicted"/>
<dbReference type="OrthoDB" id="5988548at2759"/>
<reference evidence="1" key="1">
    <citation type="submission" date="2021-03" db="EMBL/GenBank/DDBJ databases">
        <title>Chromosome level genome of the anhydrobiotic midge Polypedilum vanderplanki.</title>
        <authorList>
            <person name="Yoshida Y."/>
            <person name="Kikawada T."/>
            <person name="Gusev O."/>
        </authorList>
    </citation>
    <scope>NUCLEOTIDE SEQUENCE</scope>
    <source>
        <strain evidence="1">NIAS01</strain>
        <tissue evidence="1">Whole body or cell culture</tissue>
    </source>
</reference>
<dbReference type="InterPro" id="IPR029044">
    <property type="entry name" value="Nucleotide-diphossugar_trans"/>
</dbReference>
<protein>
    <submittedName>
        <fullName evidence="1">Uncharacterized protein</fullName>
    </submittedName>
</protein>
<dbReference type="EMBL" id="JADBJN010000002">
    <property type="protein sequence ID" value="KAG5678097.1"/>
    <property type="molecule type" value="Genomic_DNA"/>
</dbReference>
<organism evidence="1 2">
    <name type="scientific">Polypedilum vanderplanki</name>
    <name type="common">Sleeping chironomid midge</name>
    <dbReference type="NCBI Taxonomy" id="319348"/>
    <lineage>
        <taxon>Eukaryota</taxon>
        <taxon>Metazoa</taxon>
        <taxon>Ecdysozoa</taxon>
        <taxon>Arthropoda</taxon>
        <taxon>Hexapoda</taxon>
        <taxon>Insecta</taxon>
        <taxon>Pterygota</taxon>
        <taxon>Neoptera</taxon>
        <taxon>Endopterygota</taxon>
        <taxon>Diptera</taxon>
        <taxon>Nematocera</taxon>
        <taxon>Chironomoidea</taxon>
        <taxon>Chironomidae</taxon>
        <taxon>Chironominae</taxon>
        <taxon>Polypedilum</taxon>
        <taxon>Polypedilum</taxon>
    </lineage>
</organism>
<dbReference type="Proteomes" id="UP001107558">
    <property type="component" value="Chromosome 2"/>
</dbReference>
<name>A0A9J6C7Q3_POLVA</name>
<accession>A0A9J6C7Q3</accession>